<dbReference type="Proteomes" id="UP000317039">
    <property type="component" value="Chromosome"/>
</dbReference>
<evidence type="ECO:0000313" key="2">
    <source>
        <dbReference type="EMBL" id="QDP80628.1"/>
    </source>
</evidence>
<dbReference type="Pfam" id="PF08241">
    <property type="entry name" value="Methyltransf_11"/>
    <property type="match status" value="1"/>
</dbReference>
<dbReference type="AlphaFoldDB" id="A0A516NNY4"/>
<dbReference type="EMBL" id="CP041695">
    <property type="protein sequence ID" value="QDP80628.1"/>
    <property type="molecule type" value="Genomic_DNA"/>
</dbReference>
<dbReference type="Gene3D" id="3.40.50.150">
    <property type="entry name" value="Vaccinia Virus protein VP39"/>
    <property type="match status" value="1"/>
</dbReference>
<dbReference type="GO" id="GO:0032259">
    <property type="term" value="P:methylation"/>
    <property type="evidence" value="ECO:0007669"/>
    <property type="project" value="UniProtKB-KW"/>
</dbReference>
<feature type="domain" description="Methyltransferase type 11" evidence="1">
    <location>
        <begin position="49"/>
        <end position="145"/>
    </location>
</feature>
<dbReference type="InterPro" id="IPR029063">
    <property type="entry name" value="SAM-dependent_MTases_sf"/>
</dbReference>
<gene>
    <name evidence="2" type="ORF">FOH10_19815</name>
</gene>
<name>A0A516NNY4_9NOCA</name>
<dbReference type="InterPro" id="IPR050508">
    <property type="entry name" value="Methyltransf_Superfamily"/>
</dbReference>
<organism evidence="2 3">
    <name type="scientific">Nocardia otitidiscaviarum</name>
    <dbReference type="NCBI Taxonomy" id="1823"/>
    <lineage>
        <taxon>Bacteria</taxon>
        <taxon>Bacillati</taxon>
        <taxon>Actinomycetota</taxon>
        <taxon>Actinomycetes</taxon>
        <taxon>Mycobacteriales</taxon>
        <taxon>Nocardiaceae</taxon>
        <taxon>Nocardia</taxon>
    </lineage>
</organism>
<protein>
    <submittedName>
        <fullName evidence="2">Methyltransferase domain-containing protein</fullName>
    </submittedName>
</protein>
<reference evidence="2 3" key="1">
    <citation type="submission" date="2019-07" db="EMBL/GenBank/DDBJ databases">
        <title>Complete Genome Sequence and Methylome Analysis of Nocardia otitidis-caviarum NEB252.</title>
        <authorList>
            <person name="Fomenkov A."/>
            <person name="Anton B.P."/>
            <person name="Vincze T."/>
            <person name="Roberts R.J."/>
        </authorList>
    </citation>
    <scope>NUCLEOTIDE SEQUENCE [LARGE SCALE GENOMIC DNA]</scope>
    <source>
        <strain evidence="2 3">NEB252</strain>
    </source>
</reference>
<evidence type="ECO:0000259" key="1">
    <source>
        <dbReference type="Pfam" id="PF08241"/>
    </source>
</evidence>
<keyword evidence="2" id="KW-0489">Methyltransferase</keyword>
<dbReference type="CDD" id="cd02440">
    <property type="entry name" value="AdoMet_MTases"/>
    <property type="match status" value="1"/>
</dbReference>
<dbReference type="KEGG" id="nod:FOH10_19815"/>
<dbReference type="RefSeq" id="WP_143981865.1">
    <property type="nucleotide sequence ID" value="NZ_CP041695.1"/>
</dbReference>
<dbReference type="GO" id="GO:0008757">
    <property type="term" value="F:S-adenosylmethionine-dependent methyltransferase activity"/>
    <property type="evidence" value="ECO:0007669"/>
    <property type="project" value="InterPro"/>
</dbReference>
<proteinExistence type="predicted"/>
<dbReference type="SUPFAM" id="SSF53335">
    <property type="entry name" value="S-adenosyl-L-methionine-dependent methyltransferases"/>
    <property type="match status" value="1"/>
</dbReference>
<keyword evidence="2" id="KW-0808">Transferase</keyword>
<accession>A0A516NNY4</accession>
<dbReference type="PANTHER" id="PTHR42912">
    <property type="entry name" value="METHYLTRANSFERASE"/>
    <property type="match status" value="1"/>
</dbReference>
<dbReference type="GeneID" id="80334610"/>
<evidence type="ECO:0000313" key="3">
    <source>
        <dbReference type="Proteomes" id="UP000317039"/>
    </source>
</evidence>
<sequence length="218" mass="23725">MTAAYGAGKVERIFDRLAAGYDRQITRSERFMLGNARTWAVAQASGTVLEIGVGTGLNIPLYGSDVTNIIAVDLSREMLRIARGRVSAADTERFSLHHGDVEHLDLPDASIDTVVSTYTFCTIPDPLAASREAHRVLRPGGLFVLAEHGPSRNRLGARVMRLIEPITVRFAADYLTRDPVPYLRDAGFAVESVTRTGRGGVTFRVLARKPGLTVETSS</sequence>
<dbReference type="InterPro" id="IPR013216">
    <property type="entry name" value="Methyltransf_11"/>
</dbReference>